<gene>
    <name evidence="1" type="ORF">BHX94_04335</name>
</gene>
<evidence type="ECO:0008006" key="3">
    <source>
        <dbReference type="Google" id="ProtNLM"/>
    </source>
</evidence>
<comment type="caution">
    <text evidence="1">The sequence shown here is derived from an EMBL/GenBank/DDBJ whole genome shotgun (WGS) entry which is preliminary data.</text>
</comment>
<dbReference type="EMBL" id="PZJG01000002">
    <property type="protein sequence ID" value="RAK49649.1"/>
    <property type="molecule type" value="Genomic_DNA"/>
</dbReference>
<evidence type="ECO:0000313" key="2">
    <source>
        <dbReference type="Proteomes" id="UP000249579"/>
    </source>
</evidence>
<proteinExistence type="predicted"/>
<name>A0A328A5A0_9STAP</name>
<accession>A0A328A5A0</accession>
<reference evidence="1 2" key="1">
    <citation type="journal article" date="2018" name="Front. Microbiol.">
        <title>Description and Comparative Genomics of Macrococcus caseolyticus subsp. hominis subsp. nov., Macrococcus goetzii sp. nov., Macrococcus epidermidis sp. nov., and Macrococcus bohemicus sp. nov., Novel Macrococci From Human Clinical Material With Virulence Potential and Suspected Uptake of Foreign DNA by Natural Transformation.</title>
        <authorList>
            <person name="Maslanova I."/>
            <person name="Wertheimer Z."/>
            <person name="Sedlacek I."/>
            <person name="Svec P."/>
            <person name="Indrakova A."/>
            <person name="Kovarovic V."/>
            <person name="Schumann P."/>
            <person name="Sproer C."/>
            <person name="Kralova S."/>
            <person name="Sedo O."/>
            <person name="Kristofova L."/>
            <person name="Vrbovska V."/>
            <person name="Fuzik T."/>
            <person name="Petras P."/>
            <person name="Zdrahal Z."/>
            <person name="Ruzickova V."/>
            <person name="Doskar J."/>
            <person name="Pantucek R."/>
        </authorList>
    </citation>
    <scope>NUCLEOTIDE SEQUENCE [LARGE SCALE GENOMIC DNA]</scope>
    <source>
        <strain evidence="1 2">03/115</strain>
    </source>
</reference>
<sequence>MSDMLKGSIQFAIDKPIPYFQVSDEHRIRFGYEKMKGSLIKQIITETYANDSFNMEFLLRVIEGHYIQTEKTNLGRYFKITNWKEVFHKGEEDVDYINVIVKNIDLKPLIKYITNVVCGNERESFIIFYSSDKIIYICNDVIDIVSHDTKFIEDFKSKYEGIYDTYWVGRPYVE</sequence>
<dbReference type="AlphaFoldDB" id="A0A328A5A0"/>
<dbReference type="Proteomes" id="UP000249579">
    <property type="component" value="Unassembled WGS sequence"/>
</dbReference>
<organism evidence="1 2">
    <name type="scientific">Macrococcoides bohemicum</name>
    <dbReference type="NCBI Taxonomy" id="1903056"/>
    <lineage>
        <taxon>Bacteria</taxon>
        <taxon>Bacillati</taxon>
        <taxon>Bacillota</taxon>
        <taxon>Bacilli</taxon>
        <taxon>Bacillales</taxon>
        <taxon>Staphylococcaceae</taxon>
        <taxon>Macrococcoides</taxon>
    </lineage>
</organism>
<evidence type="ECO:0000313" key="1">
    <source>
        <dbReference type="EMBL" id="RAK49649.1"/>
    </source>
</evidence>
<protein>
    <recommendedName>
        <fullName evidence="3">DUF3885 domain-containing protein</fullName>
    </recommendedName>
</protein>